<dbReference type="InterPro" id="IPR003442">
    <property type="entry name" value="T6A_TsaE"/>
</dbReference>
<evidence type="ECO:0000313" key="14">
    <source>
        <dbReference type="Proteomes" id="UP000253728"/>
    </source>
</evidence>
<dbReference type="PANTHER" id="PTHR33540:SF2">
    <property type="entry name" value="TRNA THREONYLCARBAMOYLADENOSINE BIOSYNTHESIS PROTEIN TSAE"/>
    <property type="match status" value="1"/>
</dbReference>
<dbReference type="EMBL" id="UFSP01000002">
    <property type="protein sequence ID" value="SSZ29851.1"/>
    <property type="molecule type" value="Genomic_DNA"/>
</dbReference>
<protein>
    <recommendedName>
        <fullName evidence="3">tRNA threonylcarbamoyladenosine biosynthesis protein TsaE</fullName>
    </recommendedName>
    <alternativeName>
        <fullName evidence="10">t(6)A37 threonylcarbamoyladenosine biosynthesis protein TsaE</fullName>
    </alternativeName>
</protein>
<evidence type="ECO:0000256" key="6">
    <source>
        <dbReference type="ARBA" id="ARBA00022723"/>
    </source>
</evidence>
<dbReference type="RefSeq" id="WP_032994774.1">
    <property type="nucleotide sequence ID" value="NZ_CAUUMV010000040.1"/>
</dbReference>
<proteinExistence type="inferred from homology"/>
<dbReference type="Proteomes" id="UP000092746">
    <property type="component" value="Unassembled WGS sequence"/>
</dbReference>
<dbReference type="InterPro" id="IPR027417">
    <property type="entry name" value="P-loop_NTPase"/>
</dbReference>
<dbReference type="GeneID" id="49635828"/>
<reference evidence="11 13" key="1">
    <citation type="submission" date="2016-06" db="EMBL/GenBank/DDBJ databases">
        <title>Simultaneous identification of Haemophilus influenzae and Haemophilus haemolyticus using TaqMan real-time PCR.</title>
        <authorList>
            <person name="Price E.P."/>
            <person name="Sarovich D.S."/>
            <person name="Harris T."/>
            <person name="Spargo J.C."/>
            <person name="Nosworthy E."/>
            <person name="Beissbarth J."/>
            <person name="Smith-Vaughan H."/>
        </authorList>
    </citation>
    <scope>NUCLEOTIDE SEQUENCE [LARGE SCALE GENOMIC DNA]</scope>
    <source>
        <strain evidence="11 13">ATCC 7901</strain>
    </source>
</reference>
<comment type="similarity">
    <text evidence="2">Belongs to the TsaE family.</text>
</comment>
<dbReference type="SUPFAM" id="SSF52540">
    <property type="entry name" value="P-loop containing nucleoside triphosphate hydrolases"/>
    <property type="match status" value="1"/>
</dbReference>
<evidence type="ECO:0000313" key="12">
    <source>
        <dbReference type="EMBL" id="SSZ29851.1"/>
    </source>
</evidence>
<dbReference type="GO" id="GO:0005737">
    <property type="term" value="C:cytoplasm"/>
    <property type="evidence" value="ECO:0007669"/>
    <property type="project" value="UniProtKB-SubCell"/>
</dbReference>
<gene>
    <name evidence="11" type="ORF">BBB52_09190</name>
    <name evidence="12" type="ORF">NCTC5908_01659</name>
</gene>
<keyword evidence="4" id="KW-0963">Cytoplasm</keyword>
<dbReference type="Proteomes" id="UP000253728">
    <property type="component" value="Unassembled WGS sequence"/>
</dbReference>
<keyword evidence="8" id="KW-0067">ATP-binding</keyword>
<dbReference type="Gene3D" id="3.40.50.300">
    <property type="entry name" value="P-loop containing nucleotide triphosphate hydrolases"/>
    <property type="match status" value="1"/>
</dbReference>
<dbReference type="GO" id="GO:0005524">
    <property type="term" value="F:ATP binding"/>
    <property type="evidence" value="ECO:0007669"/>
    <property type="project" value="UniProtKB-KW"/>
</dbReference>
<evidence type="ECO:0000256" key="9">
    <source>
        <dbReference type="ARBA" id="ARBA00022842"/>
    </source>
</evidence>
<dbReference type="PANTHER" id="PTHR33540">
    <property type="entry name" value="TRNA THREONYLCARBAMOYLADENOSINE BIOSYNTHESIS PROTEIN TSAE"/>
    <property type="match status" value="1"/>
</dbReference>
<keyword evidence="6" id="KW-0479">Metal-binding</keyword>
<evidence type="ECO:0000256" key="3">
    <source>
        <dbReference type="ARBA" id="ARBA00019010"/>
    </source>
</evidence>
<evidence type="ECO:0000256" key="7">
    <source>
        <dbReference type="ARBA" id="ARBA00022741"/>
    </source>
</evidence>
<accession>A0A336N6M9</accession>
<evidence type="ECO:0000313" key="11">
    <source>
        <dbReference type="EMBL" id="OBY50022.1"/>
    </source>
</evidence>
<dbReference type="GO" id="GO:0046872">
    <property type="term" value="F:metal ion binding"/>
    <property type="evidence" value="ECO:0007669"/>
    <property type="project" value="UniProtKB-KW"/>
</dbReference>
<dbReference type="NCBIfam" id="TIGR00150">
    <property type="entry name" value="T6A_YjeE"/>
    <property type="match status" value="1"/>
</dbReference>
<evidence type="ECO:0000256" key="1">
    <source>
        <dbReference type="ARBA" id="ARBA00004496"/>
    </source>
</evidence>
<dbReference type="STRING" id="732.ADJ80_07315"/>
<evidence type="ECO:0000256" key="2">
    <source>
        <dbReference type="ARBA" id="ARBA00007599"/>
    </source>
</evidence>
<dbReference type="EMBL" id="MAQE01000017">
    <property type="protein sequence ID" value="OBY50022.1"/>
    <property type="molecule type" value="Genomic_DNA"/>
</dbReference>
<organism evidence="12 14">
    <name type="scientific">Aggregatibacter aphrophilus</name>
    <name type="common">Haemophilus aphrophilus</name>
    <dbReference type="NCBI Taxonomy" id="732"/>
    <lineage>
        <taxon>Bacteria</taxon>
        <taxon>Pseudomonadati</taxon>
        <taxon>Pseudomonadota</taxon>
        <taxon>Gammaproteobacteria</taxon>
        <taxon>Pasteurellales</taxon>
        <taxon>Pasteurellaceae</taxon>
        <taxon>Aggregatibacter</taxon>
    </lineage>
</organism>
<keyword evidence="9" id="KW-0460">Magnesium</keyword>
<keyword evidence="5" id="KW-0819">tRNA processing</keyword>
<dbReference type="FunFam" id="3.40.50.300:FF:000406">
    <property type="entry name" value="tRNA (N6-adenosine(37)-N6)-threonylcarbamoyltransferase complex ATPase TsaE"/>
    <property type="match status" value="1"/>
</dbReference>
<evidence type="ECO:0000256" key="5">
    <source>
        <dbReference type="ARBA" id="ARBA00022694"/>
    </source>
</evidence>
<dbReference type="GO" id="GO:0002949">
    <property type="term" value="P:tRNA threonylcarbamoyladenosine modification"/>
    <property type="evidence" value="ECO:0007669"/>
    <property type="project" value="InterPro"/>
</dbReference>
<dbReference type="Pfam" id="PF02367">
    <property type="entry name" value="TsaE"/>
    <property type="match status" value="1"/>
</dbReference>
<evidence type="ECO:0000256" key="10">
    <source>
        <dbReference type="ARBA" id="ARBA00032441"/>
    </source>
</evidence>
<evidence type="ECO:0000256" key="8">
    <source>
        <dbReference type="ARBA" id="ARBA00022840"/>
    </source>
</evidence>
<keyword evidence="7" id="KW-0547">Nucleotide-binding</keyword>
<evidence type="ECO:0000313" key="13">
    <source>
        <dbReference type="Proteomes" id="UP000092746"/>
    </source>
</evidence>
<name>A0A336N6M9_AGGAP</name>
<reference evidence="12 14" key="2">
    <citation type="submission" date="2018-06" db="EMBL/GenBank/DDBJ databases">
        <authorList>
            <consortium name="Pathogen Informatics"/>
            <person name="Doyle S."/>
        </authorList>
    </citation>
    <scope>NUCLEOTIDE SEQUENCE [LARGE SCALE GENOMIC DNA]</scope>
    <source>
        <strain evidence="12 14">NCTC5908</strain>
    </source>
</reference>
<comment type="subcellular location">
    <subcellularLocation>
        <location evidence="1">Cytoplasm</location>
    </subcellularLocation>
</comment>
<evidence type="ECO:0000256" key="4">
    <source>
        <dbReference type="ARBA" id="ARBA00022490"/>
    </source>
</evidence>
<sequence>MTERFTQYIPNENAMCAFGEKLIKAICQMSNNKSVMLYLNGDLGAGKTTLSRGMIQGLGHSGNVKSPTYTLVEEYKIGGKIIYHFDLYRLADPEELEFMGIRDYFAENTICLIEWAEKGAGLLASADLLVNIAYAENARNIELLAESETGRQIIQQLN</sequence>
<dbReference type="AlphaFoldDB" id="A0A336N6M9"/>